<dbReference type="GeneTree" id="ENSGT00940000160936"/>
<evidence type="ECO:0000256" key="7">
    <source>
        <dbReference type="ARBA" id="ARBA00022723"/>
    </source>
</evidence>
<evidence type="ECO:0000256" key="15">
    <source>
        <dbReference type="SAM" id="MobiDB-lite"/>
    </source>
</evidence>
<dbReference type="PANTHER" id="PTHR12756:SF5">
    <property type="entry name" value="CYTOSOLIC CARBOXYPEPTIDASE 4"/>
    <property type="match status" value="1"/>
</dbReference>
<dbReference type="Gene3D" id="2.60.40.3120">
    <property type="match status" value="1"/>
</dbReference>
<keyword evidence="6" id="KW-0645">Protease</keyword>
<proteinExistence type="inferred from homology"/>
<reference evidence="17" key="3">
    <citation type="submission" date="2025-09" db="UniProtKB">
        <authorList>
            <consortium name="Ensembl"/>
        </authorList>
    </citation>
    <scope>IDENTIFICATION</scope>
    <source>
        <strain evidence="17">breed Abyssinian</strain>
    </source>
</reference>
<dbReference type="InterPro" id="IPR040626">
    <property type="entry name" value="Pepdidase_M14_N"/>
</dbReference>
<feature type="region of interest" description="Disordered" evidence="15">
    <location>
        <begin position="351"/>
        <end position="390"/>
    </location>
</feature>
<evidence type="ECO:0000313" key="17">
    <source>
        <dbReference type="Ensembl" id="ENSFCTP00005022767.1"/>
    </source>
</evidence>
<feature type="compositionally biased region" description="Acidic residues" evidence="15">
    <location>
        <begin position="351"/>
        <end position="376"/>
    </location>
</feature>
<evidence type="ECO:0000256" key="5">
    <source>
        <dbReference type="ARBA" id="ARBA00022645"/>
    </source>
</evidence>
<feature type="compositionally biased region" description="Polar residues" evidence="15">
    <location>
        <begin position="1127"/>
        <end position="1136"/>
    </location>
</feature>
<reference evidence="17" key="2">
    <citation type="submission" date="2025-08" db="UniProtKB">
        <authorList>
            <consortium name="Ensembl"/>
        </authorList>
    </citation>
    <scope>IDENTIFICATION</scope>
    <source>
        <strain evidence="17">breed Abyssinian</strain>
    </source>
</reference>
<evidence type="ECO:0000256" key="9">
    <source>
        <dbReference type="ARBA" id="ARBA00022833"/>
    </source>
</evidence>
<dbReference type="CDD" id="cd06906">
    <property type="entry name" value="M14_Nna1"/>
    <property type="match status" value="1"/>
</dbReference>
<dbReference type="InterPro" id="IPR016024">
    <property type="entry name" value="ARM-type_fold"/>
</dbReference>
<feature type="region of interest" description="Disordered" evidence="15">
    <location>
        <begin position="1100"/>
        <end position="1169"/>
    </location>
</feature>
<dbReference type="InterPro" id="IPR050821">
    <property type="entry name" value="Cytosolic_carboxypeptidase"/>
</dbReference>
<dbReference type="Ensembl" id="ENSFCTT00005033638.1">
    <property type="protein sequence ID" value="ENSFCTP00005022767.1"/>
    <property type="gene ID" value="ENSFCTG00005011897.1"/>
</dbReference>
<evidence type="ECO:0000256" key="13">
    <source>
        <dbReference type="ARBA" id="ARBA00029302"/>
    </source>
</evidence>
<dbReference type="PROSITE" id="PS52035">
    <property type="entry name" value="PEPTIDASE_M14"/>
    <property type="match status" value="1"/>
</dbReference>
<organism evidence="17 18">
    <name type="scientific">Felis catus</name>
    <name type="common">Cat</name>
    <name type="synonym">Felis silvestris catus</name>
    <dbReference type="NCBI Taxonomy" id="9685"/>
    <lineage>
        <taxon>Eukaryota</taxon>
        <taxon>Metazoa</taxon>
        <taxon>Chordata</taxon>
        <taxon>Craniata</taxon>
        <taxon>Vertebrata</taxon>
        <taxon>Euteleostomi</taxon>
        <taxon>Mammalia</taxon>
        <taxon>Eutheria</taxon>
        <taxon>Laurasiatheria</taxon>
        <taxon>Carnivora</taxon>
        <taxon>Feliformia</taxon>
        <taxon>Felidae</taxon>
        <taxon>Felinae</taxon>
        <taxon>Felis</taxon>
    </lineage>
</organism>
<feature type="active site" description="Proton donor/acceptor" evidence="14">
    <location>
        <position position="1033"/>
    </location>
</feature>
<keyword evidence="5" id="KW-0121">Carboxypeptidase</keyword>
<dbReference type="InterPro" id="IPR033852">
    <property type="entry name" value="CBPC1/4"/>
</dbReference>
<evidence type="ECO:0000313" key="18">
    <source>
        <dbReference type="Proteomes" id="UP000823872"/>
    </source>
</evidence>
<comment type="catalytic activity">
    <reaction evidence="11">
        <text>C-terminal L-alpha-aminoacyl-L-glutamyl-L-glutamyl-[tubulin] + H2O = C-terminal L-alpha-aminoacyl-L-glutamyl-[tubulin] + L-glutamate</text>
        <dbReference type="Rhea" id="RHEA:63792"/>
        <dbReference type="Rhea" id="RHEA-COMP:16435"/>
        <dbReference type="Rhea" id="RHEA-COMP:16436"/>
        <dbReference type="ChEBI" id="CHEBI:15377"/>
        <dbReference type="ChEBI" id="CHEBI:29985"/>
        <dbReference type="ChEBI" id="CHEBI:149555"/>
        <dbReference type="ChEBI" id="CHEBI:149556"/>
        <dbReference type="EC" id="3.4.17.24"/>
    </reaction>
    <physiologicalReaction direction="left-to-right" evidence="11">
        <dbReference type="Rhea" id="RHEA:63793"/>
    </physiologicalReaction>
</comment>
<dbReference type="SUPFAM" id="SSF53187">
    <property type="entry name" value="Zn-dependent exopeptidases"/>
    <property type="match status" value="1"/>
</dbReference>
<evidence type="ECO:0000256" key="12">
    <source>
        <dbReference type="ARBA" id="ARBA00026108"/>
    </source>
</evidence>
<accession>A0ABI7XJQ7</accession>
<feature type="compositionally biased region" description="Acidic residues" evidence="15">
    <location>
        <begin position="1112"/>
        <end position="1125"/>
    </location>
</feature>
<dbReference type="PANTHER" id="PTHR12756">
    <property type="entry name" value="CYTOSOLIC CARBOXYPEPTIDASE"/>
    <property type="match status" value="1"/>
</dbReference>
<keyword evidence="4" id="KW-0963">Cytoplasm</keyword>
<keyword evidence="8" id="KW-0378">Hydrolase</keyword>
<comment type="subcellular location">
    <subcellularLocation>
        <location evidence="2">Cytoplasm</location>
        <location evidence="2">Cytosol</location>
    </subcellularLocation>
</comment>
<keyword evidence="18" id="KW-1185">Reference proteome</keyword>
<dbReference type="InterPro" id="IPR000834">
    <property type="entry name" value="Peptidase_M14"/>
</dbReference>
<dbReference type="Gene3D" id="1.25.10.10">
    <property type="entry name" value="Leucine-rich Repeat Variant"/>
    <property type="match status" value="1"/>
</dbReference>
<dbReference type="Pfam" id="PF00246">
    <property type="entry name" value="Peptidase_M14"/>
    <property type="match status" value="1"/>
</dbReference>
<keyword evidence="9" id="KW-0862">Zinc</keyword>
<evidence type="ECO:0000256" key="2">
    <source>
        <dbReference type="ARBA" id="ARBA00004514"/>
    </source>
</evidence>
<evidence type="ECO:0000256" key="6">
    <source>
        <dbReference type="ARBA" id="ARBA00022670"/>
    </source>
</evidence>
<evidence type="ECO:0000256" key="4">
    <source>
        <dbReference type="ARBA" id="ARBA00022490"/>
    </source>
</evidence>
<keyword evidence="7" id="KW-0479">Metal-binding</keyword>
<comment type="catalytic activity">
    <reaction evidence="13">
        <text>(L-glutamyl)(n+1)-gamma-L-glutamyl-L-glutamyl-[protein] + H2O = (L-glutamyl)(n)-gamma-L-glutamyl-L-glutamyl-[protein] + L-glutamate</text>
        <dbReference type="Rhea" id="RHEA:60004"/>
        <dbReference type="Rhea" id="RHEA-COMP:15519"/>
        <dbReference type="Rhea" id="RHEA-COMP:15675"/>
        <dbReference type="ChEBI" id="CHEBI:15377"/>
        <dbReference type="ChEBI" id="CHEBI:29985"/>
        <dbReference type="ChEBI" id="CHEBI:143623"/>
    </reaction>
    <physiologicalReaction direction="left-to-right" evidence="13">
        <dbReference type="Rhea" id="RHEA:60005"/>
    </physiologicalReaction>
</comment>
<feature type="domain" description="Peptidase M14" evidence="16">
    <location>
        <begin position="779"/>
        <end position="1069"/>
    </location>
</feature>
<evidence type="ECO:0000259" key="16">
    <source>
        <dbReference type="PROSITE" id="PS52035"/>
    </source>
</evidence>
<evidence type="ECO:0000256" key="3">
    <source>
        <dbReference type="ARBA" id="ARBA00005988"/>
    </source>
</evidence>
<feature type="compositionally biased region" description="Basic and acidic residues" evidence="15">
    <location>
        <begin position="1139"/>
        <end position="1153"/>
    </location>
</feature>
<protein>
    <recommendedName>
        <fullName evidence="12">tubulin-glutamate carboxypeptidase</fullName>
        <ecNumber evidence="12">3.4.17.24</ecNumber>
    </recommendedName>
</protein>
<evidence type="ECO:0000256" key="14">
    <source>
        <dbReference type="PROSITE-ProRule" id="PRU01379"/>
    </source>
</evidence>
<keyword evidence="10" id="KW-0482">Metalloprotease</keyword>
<name>A0ABI7XJQ7_FELCA</name>
<dbReference type="Proteomes" id="UP000823872">
    <property type="component" value="Chromosome B3"/>
</dbReference>
<evidence type="ECO:0000256" key="8">
    <source>
        <dbReference type="ARBA" id="ARBA00022801"/>
    </source>
</evidence>
<dbReference type="Pfam" id="PF25571">
    <property type="entry name" value="TPR_CCP1_N"/>
    <property type="match status" value="1"/>
</dbReference>
<dbReference type="InterPro" id="IPR011989">
    <property type="entry name" value="ARM-like"/>
</dbReference>
<evidence type="ECO:0000256" key="1">
    <source>
        <dbReference type="ARBA" id="ARBA00001947"/>
    </source>
</evidence>
<evidence type="ECO:0000256" key="10">
    <source>
        <dbReference type="ARBA" id="ARBA00023049"/>
    </source>
</evidence>
<evidence type="ECO:0000256" key="11">
    <source>
        <dbReference type="ARBA" id="ARBA00024524"/>
    </source>
</evidence>
<dbReference type="Gene3D" id="3.40.630.10">
    <property type="entry name" value="Zn peptidases"/>
    <property type="match status" value="1"/>
</dbReference>
<comment type="similarity">
    <text evidence="3 14">Belongs to the peptidase M14 family.</text>
</comment>
<reference evidence="17 18" key="1">
    <citation type="submission" date="2021-02" db="EMBL/GenBank/DDBJ databases">
        <title>Safari Cat Assemblies.</title>
        <authorList>
            <person name="Bredemeyer K.R."/>
            <person name="Murphy W.J."/>
        </authorList>
    </citation>
    <scope>NUCLEOTIDE SEQUENCE [LARGE SCALE GENOMIC DNA]</scope>
</reference>
<sequence>MPVSHPGWLLRGPGGSREVGSEVSLAAAASPAPIWPQAAGSPRPKEGMAEQEASGLQVLLRTLQNSSDRESILNILQVLGDLLSVGTDRRIRYMISKGGSEALLQTLVDTARAASPDYDVLLPLFRLLAKVGLRDKKFGQKALELEALDVTLILARKNLSHSQNLLHCLWALRVFSSSVTTGAMLGINGAMELLFKVITPYTQKRTRIIRAATEVLAALLKSKSNSRRAVNRGYVTSLLRLHQDWHGHDTANTYVLIRRTLLLCLKHIANLRSGREAFLAAQGMEILFSTTQNCLDDRSLEPIVSVVVQILRQCYPKSPLPLVTATSAYAFPVPGSIPSEPPCVLTEEDFEDDADEEVDKDSDSEEVKDQDDDLETDVNKLSSKPGLDRPEEELMQYEAMCLELSCSFEELKSQSGDDLKFEETQYANHHHIPTVASPKWHGLNKDQSSWKQGREDMVQTSLLSKVKMGRSTMHPASRKGLGMNPCQNMQSNRFGIDSSGKEIPDIQASLKQDAWDIDVISCPMISASFSNSARPRETDEVIDKLLQTHPKPVPFHDPCLYMAKARRTRSVADFKTMAFPDLWGHRPPPSAQSMLERKCGVQRIKIFEDVRRLIQPTDIINKVVFSLDEPWPLQDTASDCLRFYSKFESGNLRKAIQVRELEYDLLVNADVNSSQHQQWFYFKVSGMRAAVPYRFNVINCEKPNSQFNYGMQPTLYSVKEALLGRPTWIRMGYEICYYKNHYRQSTAVTGGASQKHFYTLTFVVNFPHNEDACYLAYHYPYTYTALMTHLDILEKSVNPKQVYFRQDVLCQTLGGNSCPLVTITAMPESDSADHLEQFRQRPCQVITARVHPGESNASWVMKGALEFLVSSDPVATLLRENFIFKVIPMLNPDGVINGNHRCSLKGEDLNRQWLSPSAHLQPTIYHAKGLLYYLSSIGRSPRVFCDFHGHSQKKNVFLYGCSIKETLWQAESAMGTSTVLEDVGYRTLPKILDKLAPAFTMSSCSFLVEKSRASTARVVVWREMGVSRSYTMESSYCGCNQGPYQGLQFGTSELEEMGAMFCLGLLILELKSVSCSHQLLTCAATLLNAEEEALDHHLQRCSSSSRSSVTPELDDEPPCMEEIDYCTDNSSDQEGSFSELDRQIQECAFNKDEGGEEEEGSGQGRKAIP</sequence>
<dbReference type="Pfam" id="PF18027">
    <property type="entry name" value="Pepdidase_M14_N"/>
    <property type="match status" value="1"/>
</dbReference>
<comment type="cofactor">
    <cofactor evidence="1">
        <name>Zn(2+)</name>
        <dbReference type="ChEBI" id="CHEBI:29105"/>
    </cofactor>
</comment>
<dbReference type="EC" id="3.4.17.24" evidence="12"/>
<gene>
    <name evidence="17" type="primary">AGBL1</name>
</gene>
<dbReference type="SUPFAM" id="SSF48371">
    <property type="entry name" value="ARM repeat"/>
    <property type="match status" value="1"/>
</dbReference>